<evidence type="ECO:0000256" key="2">
    <source>
        <dbReference type="ARBA" id="ARBA00007069"/>
    </source>
</evidence>
<accession>A0A2A2HEI3</accession>
<feature type="transmembrane region" description="Helical" evidence="8">
    <location>
        <begin position="60"/>
        <end position="88"/>
    </location>
</feature>
<sequence>MNLNIKFQDKLAKYIFWSIGIFTILILVTIIGYIFINGIGYVTLDFILTSPKDFGASGGILPMIISTIYVTFFAILISTPLGIAVAVYLHEYTQKSHLTETIRYALKLLASLPSIIFGLFGLIFFVEFMNLGWCVLSASLTLALMALPTIIQTTENALDAIPESYKEASLALGATKFETIIKVIIPAAIPAITTGIILAITRAIEETAAVMYTVGSSTAIPLSIFDPARPLPLHIYMLATESVSLNNTYATAVVLILLILIITFTTNYLVERQQRKLKGE</sequence>
<dbReference type="PROSITE" id="PS50928">
    <property type="entry name" value="ABC_TM1"/>
    <property type="match status" value="1"/>
</dbReference>
<dbReference type="AlphaFoldDB" id="A0A2A2HEI3"/>
<evidence type="ECO:0000256" key="4">
    <source>
        <dbReference type="ARBA" id="ARBA00022475"/>
    </source>
</evidence>
<dbReference type="EMBL" id="LMVN01000008">
    <property type="protein sequence ID" value="PAV07797.1"/>
    <property type="molecule type" value="Genomic_DNA"/>
</dbReference>
<evidence type="ECO:0000256" key="8">
    <source>
        <dbReference type="RuleBase" id="RU363043"/>
    </source>
</evidence>
<feature type="transmembrane region" description="Helical" evidence="8">
    <location>
        <begin position="133"/>
        <end position="151"/>
    </location>
</feature>
<name>A0A2A2HEI3_9EURY</name>
<dbReference type="Proteomes" id="UP000217528">
    <property type="component" value="Unassembled WGS sequence"/>
</dbReference>
<feature type="transmembrane region" description="Helical" evidence="8">
    <location>
        <begin position="108"/>
        <end position="126"/>
    </location>
</feature>
<dbReference type="EMBL" id="LWMS01000013">
    <property type="protein sequence ID" value="PWL08530.1"/>
    <property type="molecule type" value="Genomic_DNA"/>
</dbReference>
<keyword evidence="7 8" id="KW-0472">Membrane</keyword>
<dbReference type="OrthoDB" id="11402at2157"/>
<comment type="caution">
    <text evidence="10">The sequence shown here is derived from an EMBL/GenBank/DDBJ whole genome shotgun (WGS) entry which is preliminary data.</text>
</comment>
<evidence type="ECO:0000256" key="6">
    <source>
        <dbReference type="ARBA" id="ARBA00022989"/>
    </source>
</evidence>
<keyword evidence="6 8" id="KW-1133">Transmembrane helix</keyword>
<keyword evidence="12" id="KW-1185">Reference proteome</keyword>
<proteinExistence type="inferred from homology"/>
<dbReference type="InterPro" id="IPR000515">
    <property type="entry name" value="MetI-like"/>
</dbReference>
<dbReference type="PANTHER" id="PTHR43470">
    <property type="entry name" value="PHOSPHATE TRANSPORT SYSTEM PERMEASE PROTEIN PSTA-RELATED"/>
    <property type="match status" value="1"/>
</dbReference>
<dbReference type="CDD" id="cd06261">
    <property type="entry name" value="TM_PBP2"/>
    <property type="match status" value="1"/>
</dbReference>
<evidence type="ECO:0000313" key="10">
    <source>
        <dbReference type="EMBL" id="PAV07797.1"/>
    </source>
</evidence>
<gene>
    <name evidence="11" type="primary">pstA</name>
    <name evidence="10" type="ORF">ASJ82_04000</name>
    <name evidence="11" type="ORF">MSCUN_05610</name>
</gene>
<keyword evidence="3" id="KW-0813">Transport</keyword>
<dbReference type="NCBIfam" id="TIGR00974">
    <property type="entry name" value="3a0107s02c"/>
    <property type="match status" value="1"/>
</dbReference>
<dbReference type="GO" id="GO:0005886">
    <property type="term" value="C:plasma membrane"/>
    <property type="evidence" value="ECO:0007669"/>
    <property type="project" value="UniProtKB-SubCell"/>
</dbReference>
<feature type="transmembrane region" description="Helical" evidence="8">
    <location>
        <begin position="180"/>
        <end position="201"/>
    </location>
</feature>
<evidence type="ECO:0000313" key="13">
    <source>
        <dbReference type="Proteomes" id="UP000246004"/>
    </source>
</evidence>
<feature type="transmembrane region" description="Helical" evidence="8">
    <location>
        <begin position="208"/>
        <end position="228"/>
    </location>
</feature>
<dbReference type="Gene3D" id="1.10.3720.10">
    <property type="entry name" value="MetI-like"/>
    <property type="match status" value="1"/>
</dbReference>
<evidence type="ECO:0000256" key="7">
    <source>
        <dbReference type="ARBA" id="ARBA00023136"/>
    </source>
</evidence>
<dbReference type="PANTHER" id="PTHR43470:SF3">
    <property type="entry name" value="PHOSPHATE TRANSPORT SYSTEM PERMEASE PROTEIN PSTA-RELATED"/>
    <property type="match status" value="1"/>
</dbReference>
<organism evidence="10 12">
    <name type="scientific">Methanosphaera cuniculi</name>
    <dbReference type="NCBI Taxonomy" id="1077256"/>
    <lineage>
        <taxon>Archaea</taxon>
        <taxon>Methanobacteriati</taxon>
        <taxon>Methanobacteriota</taxon>
        <taxon>Methanomada group</taxon>
        <taxon>Methanobacteria</taxon>
        <taxon>Methanobacteriales</taxon>
        <taxon>Methanobacteriaceae</taxon>
        <taxon>Methanosphaera</taxon>
    </lineage>
</organism>
<evidence type="ECO:0000256" key="3">
    <source>
        <dbReference type="ARBA" id="ARBA00022448"/>
    </source>
</evidence>
<protein>
    <recommendedName>
        <fullName evidence="8">Phosphate transport system permease protein PstA</fullName>
    </recommendedName>
</protein>
<reference evidence="10 12" key="2">
    <citation type="journal article" date="2017" name="BMC Genomics">
        <title>Genomic analysis of methanogenic archaea reveals a shift towards energy conservation.</title>
        <authorList>
            <person name="Gilmore S.P."/>
            <person name="Henske J.K."/>
            <person name="Sexton J.A."/>
            <person name="Solomon K.V."/>
            <person name="Seppala S."/>
            <person name="Yoo J.I."/>
            <person name="Huyett L.M."/>
            <person name="Pressman A."/>
            <person name="Cogan J.Z."/>
            <person name="Kivenson V."/>
            <person name="Peng X."/>
            <person name="Tan Y."/>
            <person name="Valentine D.L."/>
            <person name="O'Malley M.A."/>
        </authorList>
    </citation>
    <scope>NUCLEOTIDE SEQUENCE [LARGE SCALE GENOMIC DNA]</scope>
    <source>
        <strain evidence="10 12">1R-7</strain>
    </source>
</reference>
<dbReference type="InterPro" id="IPR035906">
    <property type="entry name" value="MetI-like_sf"/>
</dbReference>
<keyword evidence="5 8" id="KW-0812">Transmembrane</keyword>
<comment type="subcellular location">
    <subcellularLocation>
        <location evidence="1 8">Cell membrane</location>
        <topology evidence="1 8">Multi-pass membrane protein</topology>
    </subcellularLocation>
</comment>
<keyword evidence="4 8" id="KW-1003">Cell membrane</keyword>
<evidence type="ECO:0000256" key="5">
    <source>
        <dbReference type="ARBA" id="ARBA00022692"/>
    </source>
</evidence>
<dbReference type="RefSeq" id="WP_095608331.1">
    <property type="nucleotide sequence ID" value="NZ_CAUHCB010000008.1"/>
</dbReference>
<feature type="transmembrane region" description="Helical" evidence="8">
    <location>
        <begin position="15"/>
        <end position="48"/>
    </location>
</feature>
<dbReference type="GO" id="GO:0035435">
    <property type="term" value="P:phosphate ion transmembrane transport"/>
    <property type="evidence" value="ECO:0007669"/>
    <property type="project" value="InterPro"/>
</dbReference>
<evidence type="ECO:0000313" key="11">
    <source>
        <dbReference type="EMBL" id="PWL08530.1"/>
    </source>
</evidence>
<dbReference type="Proteomes" id="UP000246004">
    <property type="component" value="Unassembled WGS sequence"/>
</dbReference>
<dbReference type="Pfam" id="PF00528">
    <property type="entry name" value="BPD_transp_1"/>
    <property type="match status" value="1"/>
</dbReference>
<feature type="transmembrane region" description="Helical" evidence="8">
    <location>
        <begin position="248"/>
        <end position="270"/>
    </location>
</feature>
<comment type="similarity">
    <text evidence="2 8">Belongs to the binding-protein-dependent transport system permease family. CysTW subfamily.</text>
</comment>
<dbReference type="InterPro" id="IPR005672">
    <property type="entry name" value="Phosphate_PstA"/>
</dbReference>
<dbReference type="GO" id="GO:0005315">
    <property type="term" value="F:phosphate transmembrane transporter activity"/>
    <property type="evidence" value="ECO:0007669"/>
    <property type="project" value="InterPro"/>
</dbReference>
<evidence type="ECO:0000313" key="12">
    <source>
        <dbReference type="Proteomes" id="UP000217528"/>
    </source>
</evidence>
<reference evidence="11 13" key="1">
    <citation type="submission" date="2016-04" db="EMBL/GenBank/DDBJ databases">
        <title>Genome sequence of Methanosphaera cuniculi DSM 4103.</title>
        <authorList>
            <person name="Poehlein A."/>
            <person name="Seedorf H."/>
            <person name="Daniel R."/>
        </authorList>
    </citation>
    <scope>NUCLEOTIDE SEQUENCE [LARGE SCALE GENOMIC DNA]</scope>
    <source>
        <strain evidence="11 13">DSM 4103</strain>
    </source>
</reference>
<evidence type="ECO:0000256" key="1">
    <source>
        <dbReference type="ARBA" id="ARBA00004651"/>
    </source>
</evidence>
<evidence type="ECO:0000259" key="9">
    <source>
        <dbReference type="PROSITE" id="PS50928"/>
    </source>
</evidence>
<dbReference type="SUPFAM" id="SSF161098">
    <property type="entry name" value="MetI-like"/>
    <property type="match status" value="1"/>
</dbReference>
<feature type="domain" description="ABC transmembrane type-1" evidence="9">
    <location>
        <begin position="64"/>
        <end position="266"/>
    </location>
</feature>